<comment type="caution">
    <text evidence="1">The sequence shown here is derived from an EMBL/GenBank/DDBJ whole genome shotgun (WGS) entry which is preliminary data.</text>
</comment>
<evidence type="ECO:0008006" key="3">
    <source>
        <dbReference type="Google" id="ProtNLM"/>
    </source>
</evidence>
<evidence type="ECO:0000313" key="2">
    <source>
        <dbReference type="Proteomes" id="UP001157353"/>
    </source>
</evidence>
<dbReference type="Pfam" id="PF12065">
    <property type="entry name" value="DUF3545"/>
    <property type="match status" value="1"/>
</dbReference>
<dbReference type="InterPro" id="IPR021932">
    <property type="entry name" value="DUF3545"/>
</dbReference>
<protein>
    <recommendedName>
        <fullName evidence="3">DUF3545 family protein</fullName>
    </recommendedName>
</protein>
<sequence length="61" mass="7483">MQMHNTEVPMTDEEALFFTPKKKPIRTRKWREIEELKARQRLTRELREIDQSFDYSLSDLV</sequence>
<proteinExistence type="predicted"/>
<organism evidence="1 2">
    <name type="scientific">Psychromonas marina</name>
    <dbReference type="NCBI Taxonomy" id="88364"/>
    <lineage>
        <taxon>Bacteria</taxon>
        <taxon>Pseudomonadati</taxon>
        <taxon>Pseudomonadota</taxon>
        <taxon>Gammaproteobacteria</taxon>
        <taxon>Alteromonadales</taxon>
        <taxon>Psychromonadaceae</taxon>
        <taxon>Psychromonas</taxon>
    </lineage>
</organism>
<dbReference type="EMBL" id="BSPQ01000019">
    <property type="protein sequence ID" value="GLS92224.1"/>
    <property type="molecule type" value="Genomic_DNA"/>
</dbReference>
<reference evidence="2" key="1">
    <citation type="journal article" date="2019" name="Int. J. Syst. Evol. Microbiol.">
        <title>The Global Catalogue of Microorganisms (GCM) 10K type strain sequencing project: providing services to taxonomists for standard genome sequencing and annotation.</title>
        <authorList>
            <consortium name="The Broad Institute Genomics Platform"/>
            <consortium name="The Broad Institute Genome Sequencing Center for Infectious Disease"/>
            <person name="Wu L."/>
            <person name="Ma J."/>
        </authorList>
    </citation>
    <scope>NUCLEOTIDE SEQUENCE [LARGE SCALE GENOMIC DNA]</scope>
    <source>
        <strain evidence="2">NBRC 103166</strain>
    </source>
</reference>
<keyword evidence="2" id="KW-1185">Reference proteome</keyword>
<gene>
    <name evidence="1" type="ORF">GCM10007916_32940</name>
</gene>
<evidence type="ECO:0000313" key="1">
    <source>
        <dbReference type="EMBL" id="GLS92224.1"/>
    </source>
</evidence>
<dbReference type="Proteomes" id="UP001157353">
    <property type="component" value="Unassembled WGS sequence"/>
</dbReference>
<accession>A0ABQ6E425</accession>
<name>A0ABQ6E425_9GAMM</name>